<feature type="domain" description="Cyclic nucleotide-binding" evidence="1">
    <location>
        <begin position="16"/>
        <end position="114"/>
    </location>
</feature>
<dbReference type="CDD" id="cd00038">
    <property type="entry name" value="CAP_ED"/>
    <property type="match status" value="2"/>
</dbReference>
<dbReference type="SMART" id="SM00100">
    <property type="entry name" value="cNMP"/>
    <property type="match status" value="2"/>
</dbReference>
<evidence type="ECO:0000259" key="2">
    <source>
        <dbReference type="PROSITE" id="PS50206"/>
    </source>
</evidence>
<reference evidence="3 4" key="1">
    <citation type="submission" date="2019-02" db="EMBL/GenBank/DDBJ databases">
        <title>Genomic Encyclopedia of Type Strains, Phase IV (KMG-IV): sequencing the most valuable type-strain genomes for metagenomic binning, comparative biology and taxonomic classification.</title>
        <authorList>
            <person name="Goeker M."/>
        </authorList>
    </citation>
    <scope>NUCLEOTIDE SEQUENCE [LARGE SCALE GENOMIC DNA]</scope>
    <source>
        <strain evidence="3 4">DSM 105135</strain>
    </source>
</reference>
<dbReference type="SUPFAM" id="SSF51206">
    <property type="entry name" value="cAMP-binding domain-like"/>
    <property type="match status" value="2"/>
</dbReference>
<dbReference type="Pfam" id="PF00581">
    <property type="entry name" value="Rhodanese"/>
    <property type="match status" value="1"/>
</dbReference>
<evidence type="ECO:0000313" key="4">
    <source>
        <dbReference type="Proteomes" id="UP000292423"/>
    </source>
</evidence>
<name>A0A4Q7ZAV2_9GAMM</name>
<dbReference type="RefSeq" id="WP_130412543.1">
    <property type="nucleotide sequence ID" value="NZ_SHKX01000011.1"/>
</dbReference>
<dbReference type="PANTHER" id="PTHR24567">
    <property type="entry name" value="CRP FAMILY TRANSCRIPTIONAL REGULATORY PROTEIN"/>
    <property type="match status" value="1"/>
</dbReference>
<dbReference type="InterPro" id="IPR018490">
    <property type="entry name" value="cNMP-bd_dom_sf"/>
</dbReference>
<accession>A0A4Q7ZAV2</accession>
<evidence type="ECO:0000259" key="1">
    <source>
        <dbReference type="PROSITE" id="PS50042"/>
    </source>
</evidence>
<keyword evidence="4" id="KW-1185">Reference proteome</keyword>
<dbReference type="PROSITE" id="PS50042">
    <property type="entry name" value="CNMP_BINDING_3"/>
    <property type="match status" value="2"/>
</dbReference>
<dbReference type="AlphaFoldDB" id="A0A4Q7ZAV2"/>
<dbReference type="SUPFAM" id="SSF52821">
    <property type="entry name" value="Rhodanese/Cell cycle control phosphatase"/>
    <property type="match status" value="1"/>
</dbReference>
<dbReference type="PROSITE" id="PS50206">
    <property type="entry name" value="RHODANESE_3"/>
    <property type="match status" value="1"/>
</dbReference>
<dbReference type="Gene3D" id="2.60.120.10">
    <property type="entry name" value="Jelly Rolls"/>
    <property type="match status" value="2"/>
</dbReference>
<organism evidence="3 4">
    <name type="scientific">Fluviicoccus keumensis</name>
    <dbReference type="NCBI Taxonomy" id="1435465"/>
    <lineage>
        <taxon>Bacteria</taxon>
        <taxon>Pseudomonadati</taxon>
        <taxon>Pseudomonadota</taxon>
        <taxon>Gammaproteobacteria</taxon>
        <taxon>Moraxellales</taxon>
        <taxon>Moraxellaceae</taxon>
        <taxon>Fluviicoccus</taxon>
    </lineage>
</organism>
<dbReference type="InterPro" id="IPR014710">
    <property type="entry name" value="RmlC-like_jellyroll"/>
</dbReference>
<dbReference type="PANTHER" id="PTHR24567:SF74">
    <property type="entry name" value="HTH-TYPE TRANSCRIPTIONAL REGULATOR ARCR"/>
    <property type="match status" value="1"/>
</dbReference>
<dbReference type="OrthoDB" id="9789585at2"/>
<dbReference type="InterPro" id="IPR050397">
    <property type="entry name" value="Env_Response_Regulators"/>
</dbReference>
<evidence type="ECO:0000313" key="3">
    <source>
        <dbReference type="EMBL" id="RZU47231.1"/>
    </source>
</evidence>
<dbReference type="Proteomes" id="UP000292423">
    <property type="component" value="Unassembled WGS sequence"/>
</dbReference>
<feature type="domain" description="Cyclic nucleotide-binding" evidence="1">
    <location>
        <begin position="148"/>
        <end position="250"/>
    </location>
</feature>
<comment type="caution">
    <text evidence="3">The sequence shown here is derived from an EMBL/GenBank/DDBJ whole genome shotgun (WGS) entry which is preliminary data.</text>
</comment>
<proteinExistence type="predicted"/>
<dbReference type="Pfam" id="PF00027">
    <property type="entry name" value="cNMP_binding"/>
    <property type="match status" value="2"/>
</dbReference>
<dbReference type="GO" id="GO:0003700">
    <property type="term" value="F:DNA-binding transcription factor activity"/>
    <property type="evidence" value="ECO:0007669"/>
    <property type="project" value="TreeGrafter"/>
</dbReference>
<dbReference type="EMBL" id="SHKX01000011">
    <property type="protein sequence ID" value="RZU47231.1"/>
    <property type="molecule type" value="Genomic_DNA"/>
</dbReference>
<feature type="domain" description="Rhodanese" evidence="2">
    <location>
        <begin position="268"/>
        <end position="355"/>
    </location>
</feature>
<gene>
    <name evidence="3" type="ORF">EV700_1626</name>
</gene>
<dbReference type="CDD" id="cd00158">
    <property type="entry name" value="RHOD"/>
    <property type="match status" value="1"/>
</dbReference>
<dbReference type="InterPro" id="IPR036873">
    <property type="entry name" value="Rhodanese-like_dom_sf"/>
</dbReference>
<dbReference type="InterPro" id="IPR001763">
    <property type="entry name" value="Rhodanese-like_dom"/>
</dbReference>
<dbReference type="GO" id="GO:0005829">
    <property type="term" value="C:cytosol"/>
    <property type="evidence" value="ECO:0007669"/>
    <property type="project" value="TreeGrafter"/>
</dbReference>
<dbReference type="SMART" id="SM00450">
    <property type="entry name" value="RHOD"/>
    <property type="match status" value="1"/>
</dbReference>
<dbReference type="Gene3D" id="3.40.250.10">
    <property type="entry name" value="Rhodanese-like domain"/>
    <property type="match status" value="1"/>
</dbReference>
<dbReference type="InterPro" id="IPR000595">
    <property type="entry name" value="cNMP-bd_dom"/>
</dbReference>
<protein>
    <submittedName>
        <fullName evidence="3">Cyclic nucleotide-binding protein</fullName>
    </submittedName>
</protein>
<sequence length="358" mass="39524">MFRNSLNLDVLHNFVPLNALTRTRLQEVVAGCRIQSLPAGSVLFRFGDPQVQSVFLLSGQVELIAHDGEVAMVDATDVAANHALAPGNPRQFTATALTTVNILAVNQQRLYDALLWEQSLSSLAQTLFAELPGDIDRDWVLRLLQSRVFHSVPPMNILALIRAMTPRPVADGEQIIHQGAEADCCYFIREGRAKVVQHEGGAATVVAYLGKGEYFGEEALLQDAPRNADVIMLEDGVLMRLEKQDFDRLLKSPSLAALDFASAERLVSSGKGQWLDVRLPEEYKQGHLREAISMPLQDLRHKALQLPQDLHYVVYSFSEQRSAAAAFMLGVLGFRASVLTGGLWNLSPEQRQSNLETG</sequence>